<dbReference type="PANTHER" id="PTHR46797">
    <property type="entry name" value="HTH-TYPE TRANSCRIPTIONAL REGULATOR"/>
    <property type="match status" value="1"/>
</dbReference>
<evidence type="ECO:0000313" key="4">
    <source>
        <dbReference type="Proteomes" id="UP000614200"/>
    </source>
</evidence>
<comment type="caution">
    <text evidence="3">The sequence shown here is derived from an EMBL/GenBank/DDBJ whole genome shotgun (WGS) entry which is preliminary data.</text>
</comment>
<dbReference type="EMBL" id="JADKNH010000015">
    <property type="protein sequence ID" value="MBF4695420.1"/>
    <property type="molecule type" value="Genomic_DNA"/>
</dbReference>
<reference evidence="3 4" key="1">
    <citation type="submission" date="2020-11" db="EMBL/GenBank/DDBJ databases">
        <title>Fusibacter basophilias sp. nov.</title>
        <authorList>
            <person name="Qiu D."/>
        </authorList>
    </citation>
    <scope>NUCLEOTIDE SEQUENCE [LARGE SCALE GENOMIC DNA]</scope>
    <source>
        <strain evidence="3 4">Q10-2</strain>
    </source>
</reference>
<dbReference type="InterPro" id="IPR001387">
    <property type="entry name" value="Cro/C1-type_HTH"/>
</dbReference>
<dbReference type="RefSeq" id="WP_194703653.1">
    <property type="nucleotide sequence ID" value="NZ_JADKNH010000015.1"/>
</dbReference>
<organism evidence="3 4">
    <name type="scientific">Fusibacter ferrireducens</name>
    <dbReference type="NCBI Taxonomy" id="2785058"/>
    <lineage>
        <taxon>Bacteria</taxon>
        <taxon>Bacillati</taxon>
        <taxon>Bacillota</taxon>
        <taxon>Clostridia</taxon>
        <taxon>Eubacteriales</taxon>
        <taxon>Eubacteriales Family XII. Incertae Sedis</taxon>
        <taxon>Fusibacter</taxon>
    </lineage>
</organism>
<dbReference type="Proteomes" id="UP000614200">
    <property type="component" value="Unassembled WGS sequence"/>
</dbReference>
<keyword evidence="4" id="KW-1185">Reference proteome</keyword>
<evidence type="ECO:0000259" key="2">
    <source>
        <dbReference type="PROSITE" id="PS50943"/>
    </source>
</evidence>
<dbReference type="InterPro" id="IPR010982">
    <property type="entry name" value="Lambda_DNA-bd_dom_sf"/>
</dbReference>
<feature type="domain" description="HTH cro/C1-type" evidence="2">
    <location>
        <begin position="7"/>
        <end position="61"/>
    </location>
</feature>
<dbReference type="Gene3D" id="1.10.260.40">
    <property type="entry name" value="lambda repressor-like DNA-binding domains"/>
    <property type="match status" value="1"/>
</dbReference>
<evidence type="ECO:0000313" key="3">
    <source>
        <dbReference type="EMBL" id="MBF4695420.1"/>
    </source>
</evidence>
<name>A0ABR9ZY89_9FIRM</name>
<accession>A0ABR9ZY89</accession>
<dbReference type="Pfam" id="PF01381">
    <property type="entry name" value="HTH_3"/>
    <property type="match status" value="1"/>
</dbReference>
<protein>
    <submittedName>
        <fullName evidence="3">Helix-turn-helix transcriptional regulator</fullName>
    </submittedName>
</protein>
<dbReference type="CDD" id="cd00093">
    <property type="entry name" value="HTH_XRE"/>
    <property type="match status" value="1"/>
</dbReference>
<dbReference type="PANTHER" id="PTHR46797:SF1">
    <property type="entry name" value="METHYLPHOSPHONATE SYNTHASE"/>
    <property type="match status" value="1"/>
</dbReference>
<dbReference type="SMART" id="SM00530">
    <property type="entry name" value="HTH_XRE"/>
    <property type="match status" value="1"/>
</dbReference>
<keyword evidence="1" id="KW-0238">DNA-binding</keyword>
<dbReference type="SUPFAM" id="SSF47413">
    <property type="entry name" value="lambda repressor-like DNA-binding domains"/>
    <property type="match status" value="1"/>
</dbReference>
<proteinExistence type="predicted"/>
<dbReference type="InterPro" id="IPR050807">
    <property type="entry name" value="TransReg_Diox_bact_type"/>
</dbReference>
<evidence type="ECO:0000256" key="1">
    <source>
        <dbReference type="ARBA" id="ARBA00023125"/>
    </source>
</evidence>
<sequence>MNTLDRIKELLDERGWTMYKLSKASGVSQSTLSNMFNRNNDPSISTLEEICHGLGITLSQFFANDDELVSLDKEQKEMLEKWATLSSEQKSALLKLLK</sequence>
<dbReference type="PROSITE" id="PS50943">
    <property type="entry name" value="HTH_CROC1"/>
    <property type="match status" value="1"/>
</dbReference>
<gene>
    <name evidence="3" type="ORF">ISU02_20180</name>
</gene>